<dbReference type="Proteomes" id="UP000694406">
    <property type="component" value="Unplaced"/>
</dbReference>
<dbReference type="InterPro" id="IPR001304">
    <property type="entry name" value="C-type_lectin-like"/>
</dbReference>
<keyword evidence="4" id="KW-0106">Calcium</keyword>
<dbReference type="InterPro" id="IPR050111">
    <property type="entry name" value="C-type_lectin/snaclec_domain"/>
</dbReference>
<evidence type="ECO:0000256" key="1">
    <source>
        <dbReference type="ARBA" id="ARBA00004613"/>
    </source>
</evidence>
<evidence type="ECO:0000256" key="3">
    <source>
        <dbReference type="ARBA" id="ARBA00022525"/>
    </source>
</evidence>
<accession>A0A8C5WRV9</accession>
<dbReference type="InterPro" id="IPR016187">
    <property type="entry name" value="CTDL_fold"/>
</dbReference>
<dbReference type="PROSITE" id="PS50041">
    <property type="entry name" value="C_TYPE_LECTIN_2"/>
    <property type="match status" value="1"/>
</dbReference>
<evidence type="ECO:0000256" key="5">
    <source>
        <dbReference type="ARBA" id="ARBA00023157"/>
    </source>
</evidence>
<dbReference type="Ensembl" id="ENSLLTT00000008750.1">
    <property type="protein sequence ID" value="ENSLLTP00000008434.1"/>
    <property type="gene ID" value="ENSLLTG00000006402.1"/>
</dbReference>
<dbReference type="GeneTree" id="ENSGT01030000234575"/>
<dbReference type="InterPro" id="IPR016186">
    <property type="entry name" value="C-type_lectin-like/link_sf"/>
</dbReference>
<keyword evidence="6" id="KW-1133">Transmembrane helix</keyword>
<keyword evidence="3" id="KW-0964">Secreted</keyword>
<feature type="transmembrane region" description="Helical" evidence="6">
    <location>
        <begin position="30"/>
        <end position="48"/>
    </location>
</feature>
<keyword evidence="6" id="KW-0812">Transmembrane</keyword>
<dbReference type="Pfam" id="PF00059">
    <property type="entry name" value="Lectin_C"/>
    <property type="match status" value="1"/>
</dbReference>
<dbReference type="Gene3D" id="3.10.100.10">
    <property type="entry name" value="Mannose-Binding Protein A, subunit A"/>
    <property type="match status" value="1"/>
</dbReference>
<keyword evidence="5" id="KW-1015">Disulfide bond</keyword>
<dbReference type="SMART" id="SM00034">
    <property type="entry name" value="CLECT"/>
    <property type="match status" value="1"/>
</dbReference>
<evidence type="ECO:0000313" key="8">
    <source>
        <dbReference type="Ensembl" id="ENSLLTP00000008434.1"/>
    </source>
</evidence>
<reference evidence="8" key="1">
    <citation type="submission" date="2025-08" db="UniProtKB">
        <authorList>
            <consortium name="Ensembl"/>
        </authorList>
    </citation>
    <scope>IDENTIFICATION</scope>
</reference>
<name>A0A8C5WRV9_LATLA</name>
<evidence type="ECO:0000259" key="7">
    <source>
        <dbReference type="PROSITE" id="PS50041"/>
    </source>
</evidence>
<dbReference type="PROSITE" id="PS00615">
    <property type="entry name" value="C_TYPE_LECTIN_1"/>
    <property type="match status" value="1"/>
</dbReference>
<protein>
    <recommendedName>
        <fullName evidence="7">C-type lectin domain-containing protein</fullName>
    </recommendedName>
</protein>
<keyword evidence="9" id="KW-1185">Reference proteome</keyword>
<dbReference type="AlphaFoldDB" id="A0A8C5WRV9"/>
<sequence>MDSAFWLQTNPYLCSPVTKLGSKTQIPHYLNLYTFALVVYPVLLQNFLQTRARNARHWLGLTDIDIEGEWKWVDGSSYRNGFRYWKRGEPNNDLSNEDCAHLWGNGEWNDVFCTYSCYYICEKPLPRIF</sequence>
<comment type="subcellular location">
    <subcellularLocation>
        <location evidence="1">Secreted</location>
    </subcellularLocation>
</comment>
<reference evidence="8" key="2">
    <citation type="submission" date="2025-09" db="UniProtKB">
        <authorList>
            <consortium name="Ensembl"/>
        </authorList>
    </citation>
    <scope>IDENTIFICATION</scope>
</reference>
<evidence type="ECO:0000256" key="6">
    <source>
        <dbReference type="SAM" id="Phobius"/>
    </source>
</evidence>
<comment type="similarity">
    <text evidence="2">Belongs to the true venom lectin family.</text>
</comment>
<evidence type="ECO:0000256" key="4">
    <source>
        <dbReference type="ARBA" id="ARBA00022837"/>
    </source>
</evidence>
<keyword evidence="6" id="KW-0472">Membrane</keyword>
<dbReference type="GO" id="GO:0005576">
    <property type="term" value="C:extracellular region"/>
    <property type="evidence" value="ECO:0007669"/>
    <property type="project" value="UniProtKB-SubCell"/>
</dbReference>
<dbReference type="SUPFAM" id="SSF56436">
    <property type="entry name" value="C-type lectin-like"/>
    <property type="match status" value="1"/>
</dbReference>
<organism evidence="8 9">
    <name type="scientific">Laticauda laticaudata</name>
    <name type="common">Blue-ringed sea krait</name>
    <name type="synonym">Blue-lipped sea krait</name>
    <dbReference type="NCBI Taxonomy" id="8630"/>
    <lineage>
        <taxon>Eukaryota</taxon>
        <taxon>Metazoa</taxon>
        <taxon>Chordata</taxon>
        <taxon>Craniata</taxon>
        <taxon>Vertebrata</taxon>
        <taxon>Euteleostomi</taxon>
        <taxon>Lepidosauria</taxon>
        <taxon>Squamata</taxon>
        <taxon>Bifurcata</taxon>
        <taxon>Unidentata</taxon>
        <taxon>Episquamata</taxon>
        <taxon>Toxicofera</taxon>
        <taxon>Serpentes</taxon>
        <taxon>Colubroidea</taxon>
        <taxon>Elapidae</taxon>
        <taxon>Laticaudinae</taxon>
        <taxon>Laticauda</taxon>
    </lineage>
</organism>
<dbReference type="InterPro" id="IPR018378">
    <property type="entry name" value="C-type_lectin_CS"/>
</dbReference>
<dbReference type="PANTHER" id="PTHR22803">
    <property type="entry name" value="MANNOSE, PHOSPHOLIPASE, LECTIN RECEPTOR RELATED"/>
    <property type="match status" value="1"/>
</dbReference>
<feature type="domain" description="C-type lectin" evidence="7">
    <location>
        <begin position="45"/>
        <end position="122"/>
    </location>
</feature>
<evidence type="ECO:0000313" key="9">
    <source>
        <dbReference type="Proteomes" id="UP000694406"/>
    </source>
</evidence>
<evidence type="ECO:0000256" key="2">
    <source>
        <dbReference type="ARBA" id="ARBA00006250"/>
    </source>
</evidence>
<proteinExistence type="inferred from homology"/>